<evidence type="ECO:0000256" key="1">
    <source>
        <dbReference type="ARBA" id="ARBA00004167"/>
    </source>
</evidence>
<dbReference type="Proteomes" id="UP001303160">
    <property type="component" value="Unassembled WGS sequence"/>
</dbReference>
<evidence type="ECO:0000256" key="5">
    <source>
        <dbReference type="ARBA" id="ARBA00023136"/>
    </source>
</evidence>
<dbReference type="PANTHER" id="PTHR33365:SF7">
    <property type="entry name" value="TAT PATHWAY SIGNAL SEQUENCE"/>
    <property type="match status" value="1"/>
</dbReference>
<proteinExistence type="inferred from homology"/>
<evidence type="ECO:0000256" key="3">
    <source>
        <dbReference type="ARBA" id="ARBA00022989"/>
    </source>
</evidence>
<dbReference type="InterPro" id="IPR021765">
    <property type="entry name" value="UstYa-like"/>
</dbReference>
<comment type="subcellular location">
    <subcellularLocation>
        <location evidence="1">Membrane</location>
        <topology evidence="1">Single-pass membrane protein</topology>
    </subcellularLocation>
</comment>
<evidence type="ECO:0000256" key="7">
    <source>
        <dbReference type="ARBA" id="ARBA00035112"/>
    </source>
</evidence>
<dbReference type="Pfam" id="PF11807">
    <property type="entry name" value="UstYa"/>
    <property type="match status" value="1"/>
</dbReference>
<evidence type="ECO:0000313" key="9">
    <source>
        <dbReference type="EMBL" id="KAK4195845.1"/>
    </source>
</evidence>
<dbReference type="PANTHER" id="PTHR33365">
    <property type="entry name" value="YALI0B05434P"/>
    <property type="match status" value="1"/>
</dbReference>
<sequence length="264" mass="30164">MASDHEKDPFIHGTLEGKKPYARLRRECPKRHTVLCVLHILFLVLNIALFIVIKLSAPAQACSASGQKPDNVVYSPADSAVRYQVYQDKYDEGPTPFSGEPRPQLDNAWSKLLRSSMIRLSAEEMRRMNKSSVTMKDGSGYVGYLEAIHMLHCVKRMHQAQYPQMYPKLQAEDAFSTHHWNHCLEVLRKGIMCNADTTINTYYWHEDSTGKMMIKGDRTGPRKCTDWDHLQAWAEDRTIYGGDRERFLENLVSHDHEGGGLGPL</sequence>
<comment type="caution">
    <text evidence="9">The sequence shown here is derived from an EMBL/GenBank/DDBJ whole genome shotgun (WGS) entry which is preliminary data.</text>
</comment>
<protein>
    <submittedName>
        <fullName evidence="9">Uncharacterized protein</fullName>
    </submittedName>
</protein>
<dbReference type="GO" id="GO:0016020">
    <property type="term" value="C:membrane"/>
    <property type="evidence" value="ECO:0007669"/>
    <property type="project" value="UniProtKB-SubCell"/>
</dbReference>
<evidence type="ECO:0000256" key="2">
    <source>
        <dbReference type="ARBA" id="ARBA00022692"/>
    </source>
</evidence>
<keyword evidence="3 8" id="KW-1133">Transmembrane helix</keyword>
<keyword evidence="2 8" id="KW-0812">Transmembrane</keyword>
<name>A0AAN6XAI1_9PEZI</name>
<organism evidence="9 10">
    <name type="scientific">Triangularia verruculosa</name>
    <dbReference type="NCBI Taxonomy" id="2587418"/>
    <lineage>
        <taxon>Eukaryota</taxon>
        <taxon>Fungi</taxon>
        <taxon>Dikarya</taxon>
        <taxon>Ascomycota</taxon>
        <taxon>Pezizomycotina</taxon>
        <taxon>Sordariomycetes</taxon>
        <taxon>Sordariomycetidae</taxon>
        <taxon>Sordariales</taxon>
        <taxon>Podosporaceae</taxon>
        <taxon>Triangularia</taxon>
    </lineage>
</organism>
<evidence type="ECO:0000256" key="4">
    <source>
        <dbReference type="ARBA" id="ARBA00023026"/>
    </source>
</evidence>
<dbReference type="EMBL" id="MU864000">
    <property type="protein sequence ID" value="KAK4195845.1"/>
    <property type="molecule type" value="Genomic_DNA"/>
</dbReference>
<keyword evidence="4" id="KW-0843">Virulence</keyword>
<comment type="similarity">
    <text evidence="7">Belongs to the ustYa family.</text>
</comment>
<evidence type="ECO:0000256" key="6">
    <source>
        <dbReference type="ARBA" id="ARBA00023180"/>
    </source>
</evidence>
<keyword evidence="10" id="KW-1185">Reference proteome</keyword>
<evidence type="ECO:0000256" key="8">
    <source>
        <dbReference type="SAM" id="Phobius"/>
    </source>
</evidence>
<reference evidence="9" key="2">
    <citation type="submission" date="2023-05" db="EMBL/GenBank/DDBJ databases">
        <authorList>
            <consortium name="Lawrence Berkeley National Laboratory"/>
            <person name="Steindorff A."/>
            <person name="Hensen N."/>
            <person name="Bonometti L."/>
            <person name="Westerberg I."/>
            <person name="Brannstrom I.O."/>
            <person name="Guillou S."/>
            <person name="Cros-Aarteil S."/>
            <person name="Calhoun S."/>
            <person name="Haridas S."/>
            <person name="Kuo A."/>
            <person name="Mondo S."/>
            <person name="Pangilinan J."/>
            <person name="Riley R."/>
            <person name="Labutti K."/>
            <person name="Andreopoulos B."/>
            <person name="Lipzen A."/>
            <person name="Chen C."/>
            <person name="Yanf M."/>
            <person name="Daum C."/>
            <person name="Ng V."/>
            <person name="Clum A."/>
            <person name="Ohm R."/>
            <person name="Martin F."/>
            <person name="Silar P."/>
            <person name="Natvig D."/>
            <person name="Lalanne C."/>
            <person name="Gautier V."/>
            <person name="Ament-Velasquez S.L."/>
            <person name="Kruys A."/>
            <person name="Hutchinson M.I."/>
            <person name="Powell A.J."/>
            <person name="Barry K."/>
            <person name="Miller A.N."/>
            <person name="Grigoriev I.V."/>
            <person name="Debuchy R."/>
            <person name="Gladieux P."/>
            <person name="Thoren M.H."/>
            <person name="Johannesson H."/>
        </authorList>
    </citation>
    <scope>NUCLEOTIDE SEQUENCE</scope>
    <source>
        <strain evidence="9">CBS 315.58</strain>
    </source>
</reference>
<keyword evidence="5 8" id="KW-0472">Membrane</keyword>
<reference evidence="9" key="1">
    <citation type="journal article" date="2023" name="Mol. Phylogenet. Evol.">
        <title>Genome-scale phylogeny and comparative genomics of the fungal order Sordariales.</title>
        <authorList>
            <person name="Hensen N."/>
            <person name="Bonometti L."/>
            <person name="Westerberg I."/>
            <person name="Brannstrom I.O."/>
            <person name="Guillou S."/>
            <person name="Cros-Aarteil S."/>
            <person name="Calhoun S."/>
            <person name="Haridas S."/>
            <person name="Kuo A."/>
            <person name="Mondo S."/>
            <person name="Pangilinan J."/>
            <person name="Riley R."/>
            <person name="LaButti K."/>
            <person name="Andreopoulos B."/>
            <person name="Lipzen A."/>
            <person name="Chen C."/>
            <person name="Yan M."/>
            <person name="Daum C."/>
            <person name="Ng V."/>
            <person name="Clum A."/>
            <person name="Steindorff A."/>
            <person name="Ohm R.A."/>
            <person name="Martin F."/>
            <person name="Silar P."/>
            <person name="Natvig D.O."/>
            <person name="Lalanne C."/>
            <person name="Gautier V."/>
            <person name="Ament-Velasquez S.L."/>
            <person name="Kruys A."/>
            <person name="Hutchinson M.I."/>
            <person name="Powell A.J."/>
            <person name="Barry K."/>
            <person name="Miller A.N."/>
            <person name="Grigoriev I.V."/>
            <person name="Debuchy R."/>
            <person name="Gladieux P."/>
            <person name="Hiltunen Thoren M."/>
            <person name="Johannesson H."/>
        </authorList>
    </citation>
    <scope>NUCLEOTIDE SEQUENCE</scope>
    <source>
        <strain evidence="9">CBS 315.58</strain>
    </source>
</reference>
<evidence type="ECO:0000313" key="10">
    <source>
        <dbReference type="Proteomes" id="UP001303160"/>
    </source>
</evidence>
<feature type="transmembrane region" description="Helical" evidence="8">
    <location>
        <begin position="33"/>
        <end position="53"/>
    </location>
</feature>
<dbReference type="AlphaFoldDB" id="A0AAN6XAI1"/>
<accession>A0AAN6XAI1</accession>
<keyword evidence="6" id="KW-0325">Glycoprotein</keyword>
<gene>
    <name evidence="9" type="ORF">QBC40DRAFT_314971</name>
</gene>
<dbReference type="GO" id="GO:0043386">
    <property type="term" value="P:mycotoxin biosynthetic process"/>
    <property type="evidence" value="ECO:0007669"/>
    <property type="project" value="InterPro"/>
</dbReference>